<reference evidence="1" key="1">
    <citation type="submission" date="2021-11" db="EMBL/GenBank/DDBJ databases">
        <title>Description of novel Flavobacterium species.</title>
        <authorList>
            <person name="Saticioglu I.B."/>
            <person name="Ay H."/>
            <person name="Altun S."/>
            <person name="Duman M."/>
        </authorList>
    </citation>
    <scope>NUCLEOTIDE SEQUENCE</scope>
    <source>
        <strain evidence="1">F-126</strain>
    </source>
</reference>
<evidence type="ECO:0000313" key="1">
    <source>
        <dbReference type="EMBL" id="MCC9017625.1"/>
    </source>
</evidence>
<sequence length="61" mass="7511">MEIRFQTKEESNKQQQEDFLKLSKTERVYAFFRLMEQVSRFPIKNKEDKNKDNFLIVIKPK</sequence>
<dbReference type="Proteomes" id="UP001430700">
    <property type="component" value="Unassembled WGS sequence"/>
</dbReference>
<organism evidence="1 2">
    <name type="scientific">Flavobacterium lipolyticum</name>
    <dbReference type="NCBI Taxonomy" id="2893754"/>
    <lineage>
        <taxon>Bacteria</taxon>
        <taxon>Pseudomonadati</taxon>
        <taxon>Bacteroidota</taxon>
        <taxon>Flavobacteriia</taxon>
        <taxon>Flavobacteriales</taxon>
        <taxon>Flavobacteriaceae</taxon>
        <taxon>Flavobacterium</taxon>
    </lineage>
</organism>
<keyword evidence="2" id="KW-1185">Reference proteome</keyword>
<comment type="caution">
    <text evidence="1">The sequence shown here is derived from an EMBL/GenBank/DDBJ whole genome shotgun (WGS) entry which is preliminary data.</text>
</comment>
<gene>
    <name evidence="1" type="ORF">LNQ34_07565</name>
</gene>
<name>A0ABS8LYF5_9FLAO</name>
<evidence type="ECO:0000313" key="2">
    <source>
        <dbReference type="Proteomes" id="UP001430700"/>
    </source>
</evidence>
<proteinExistence type="predicted"/>
<dbReference type="RefSeq" id="WP_017495903.1">
    <property type="nucleotide sequence ID" value="NZ_JAJJMN010000001.1"/>
</dbReference>
<accession>A0ABS8LYF5</accession>
<dbReference type="EMBL" id="JAJJMN010000001">
    <property type="protein sequence ID" value="MCC9017625.1"/>
    <property type="molecule type" value="Genomic_DNA"/>
</dbReference>
<protein>
    <submittedName>
        <fullName evidence="1">Uncharacterized protein</fullName>
    </submittedName>
</protein>